<dbReference type="EnsemblPlants" id="Kaladp0051s0011.1.v1.1">
    <property type="protein sequence ID" value="Kaladp0051s0011.1.v1.1"/>
    <property type="gene ID" value="Kaladp0051s0011.v1.1"/>
</dbReference>
<dbReference type="Proteomes" id="UP000594263">
    <property type="component" value="Unplaced"/>
</dbReference>
<reference evidence="2" key="1">
    <citation type="submission" date="2021-01" db="UniProtKB">
        <authorList>
            <consortium name="EnsemblPlants"/>
        </authorList>
    </citation>
    <scope>IDENTIFICATION</scope>
</reference>
<dbReference type="SUPFAM" id="SSF50370">
    <property type="entry name" value="Ricin B-like lectins"/>
    <property type="match status" value="1"/>
</dbReference>
<dbReference type="OMA" id="TQHWVKD"/>
<dbReference type="CDD" id="cd23431">
    <property type="entry name" value="beta-trefoil_Ricin_AtEULS3-like"/>
    <property type="match status" value="1"/>
</dbReference>
<dbReference type="PANTHER" id="PTHR31257">
    <property type="entry name" value="RICIN B-LIKE LECTIN EULS3"/>
    <property type="match status" value="1"/>
</dbReference>
<dbReference type="PANTHER" id="PTHR31257:SF2">
    <property type="entry name" value="RICIN B-LIKE LECTIN EULS3"/>
    <property type="match status" value="1"/>
</dbReference>
<feature type="region of interest" description="Disordered" evidence="1">
    <location>
        <begin position="1"/>
        <end position="74"/>
    </location>
</feature>
<dbReference type="AlphaFoldDB" id="A0A7N0ZYZ1"/>
<evidence type="ECO:0000313" key="2">
    <source>
        <dbReference type="EnsemblPlants" id="Kaladp0051s0011.1.v1.1"/>
    </source>
</evidence>
<dbReference type="Gramene" id="Kaladp0051s0011.1.v1.1">
    <property type="protein sequence ID" value="Kaladp0051s0011.1.v1.1"/>
    <property type="gene ID" value="Kaladp0051s0011.v1.1"/>
</dbReference>
<sequence>MHRRRDEEEQDRGRPPPSVHHVSHHHTPLHPPPPYEFMNEAPPLRQPAPPSVHHVSHHTPLHPPPPPPYEFMNEAPPLRQPEYTTVQHISHNPQQQHADSPAGTHFFTPHMPSFLHHHSHNNTLANHPTCRVFSKAHPGLSLALVDSKVVFATANPSDPLQHWHKDEKYSTQVKDQDGFPSFSLVNKATGQAIKHSVGAGYPVQLTTYNSNTLDESVLWTLGKDLGDGFRTIRMINNIHLNFDALNADKKHGGVHEGTIIGLGEWKKADNERLQWKIAPY</sequence>
<protein>
    <recommendedName>
        <fullName evidence="4">Lectin</fullName>
    </recommendedName>
</protein>
<dbReference type="InterPro" id="IPR035992">
    <property type="entry name" value="Ricin_B-like_lectins"/>
</dbReference>
<keyword evidence="3" id="KW-1185">Reference proteome</keyword>
<evidence type="ECO:0000313" key="3">
    <source>
        <dbReference type="Proteomes" id="UP000594263"/>
    </source>
</evidence>
<organism evidence="2 3">
    <name type="scientific">Kalanchoe fedtschenkoi</name>
    <name type="common">Lavender scallops</name>
    <name type="synonym">South American air plant</name>
    <dbReference type="NCBI Taxonomy" id="63787"/>
    <lineage>
        <taxon>Eukaryota</taxon>
        <taxon>Viridiplantae</taxon>
        <taxon>Streptophyta</taxon>
        <taxon>Embryophyta</taxon>
        <taxon>Tracheophyta</taxon>
        <taxon>Spermatophyta</taxon>
        <taxon>Magnoliopsida</taxon>
        <taxon>eudicotyledons</taxon>
        <taxon>Gunneridae</taxon>
        <taxon>Pentapetalae</taxon>
        <taxon>Saxifragales</taxon>
        <taxon>Crassulaceae</taxon>
        <taxon>Kalanchoe</taxon>
    </lineage>
</organism>
<accession>A0A7N0ZYZ1</accession>
<feature type="compositionally biased region" description="Basic and acidic residues" evidence="1">
    <location>
        <begin position="1"/>
        <end position="14"/>
    </location>
</feature>
<evidence type="ECO:0008006" key="4">
    <source>
        <dbReference type="Google" id="ProtNLM"/>
    </source>
</evidence>
<proteinExistence type="predicted"/>
<dbReference type="InterPro" id="IPR040249">
    <property type="entry name" value="Ricin_B-like_lectin_EULS3-like"/>
</dbReference>
<name>A0A7N0ZYZ1_KALFE</name>
<evidence type="ECO:0000256" key="1">
    <source>
        <dbReference type="SAM" id="MobiDB-lite"/>
    </source>
</evidence>